<keyword evidence="9" id="KW-1185">Reference proteome</keyword>
<comment type="subcellular location">
    <subcellularLocation>
        <location evidence="1">Cell membrane</location>
        <topology evidence="1">Multi-pass membrane protein</topology>
    </subcellularLocation>
</comment>
<dbReference type="RefSeq" id="WP_138661594.1">
    <property type="nucleotide sequence ID" value="NZ_VANS01000001.1"/>
</dbReference>
<evidence type="ECO:0000313" key="8">
    <source>
        <dbReference type="EMBL" id="TMM55425.1"/>
    </source>
</evidence>
<dbReference type="PANTHER" id="PTHR34583:SF2">
    <property type="entry name" value="ANTIPORTER SUBUNIT MNHC2-RELATED"/>
    <property type="match status" value="1"/>
</dbReference>
<evidence type="ECO:0000313" key="9">
    <source>
        <dbReference type="Proteomes" id="UP000309550"/>
    </source>
</evidence>
<sequence>MELLIASAIGVLTAAGIYMVLRFRTFPVIIGTSLLSYAVNVFLFASGRLAVNAPPVLRDGVEVYTDPLPQALVLTAIVISFGMTAVVVIIALGSWLSSDDDLVDVPAVPAAAGGADPAPRGEAAQ</sequence>
<keyword evidence="4 7" id="KW-0812">Transmembrane</keyword>
<keyword evidence="3" id="KW-1003">Cell membrane</keyword>
<evidence type="ECO:0000256" key="1">
    <source>
        <dbReference type="ARBA" id="ARBA00004651"/>
    </source>
</evidence>
<proteinExistence type="inferred from homology"/>
<dbReference type="AlphaFoldDB" id="A0A5S3PS69"/>
<evidence type="ECO:0000256" key="7">
    <source>
        <dbReference type="SAM" id="Phobius"/>
    </source>
</evidence>
<dbReference type="Proteomes" id="UP000309550">
    <property type="component" value="Unassembled WGS sequence"/>
</dbReference>
<evidence type="ECO:0000256" key="5">
    <source>
        <dbReference type="ARBA" id="ARBA00022989"/>
    </source>
</evidence>
<dbReference type="NCBIfam" id="NF006573">
    <property type="entry name" value="PRK09094.1"/>
    <property type="match status" value="1"/>
</dbReference>
<comment type="similarity">
    <text evidence="2">Belongs to the CPA3 antiporters (TC 2.A.63) subunit C family.</text>
</comment>
<feature type="transmembrane region" description="Helical" evidence="7">
    <location>
        <begin position="26"/>
        <end position="51"/>
    </location>
</feature>
<comment type="caution">
    <text evidence="8">The sequence shown here is derived from an EMBL/GenBank/DDBJ whole genome shotgun (WGS) entry which is preliminary data.</text>
</comment>
<gene>
    <name evidence="8" type="ORF">FDT80_07700</name>
</gene>
<evidence type="ECO:0000256" key="4">
    <source>
        <dbReference type="ARBA" id="ARBA00022692"/>
    </source>
</evidence>
<dbReference type="PANTHER" id="PTHR34583">
    <property type="entry name" value="ANTIPORTER SUBUNIT MNHC2-RELATED"/>
    <property type="match status" value="1"/>
</dbReference>
<accession>A0A5S3PS69</accession>
<keyword evidence="6 7" id="KW-0472">Membrane</keyword>
<feature type="transmembrane region" description="Helical" evidence="7">
    <location>
        <begin position="72"/>
        <end position="96"/>
    </location>
</feature>
<name>A0A5S3PS69_9RHOB</name>
<keyword evidence="5 7" id="KW-1133">Transmembrane helix</keyword>
<dbReference type="GO" id="GO:0005886">
    <property type="term" value="C:plasma membrane"/>
    <property type="evidence" value="ECO:0007669"/>
    <property type="project" value="UniProtKB-SubCell"/>
</dbReference>
<evidence type="ECO:0000256" key="2">
    <source>
        <dbReference type="ARBA" id="ARBA00010388"/>
    </source>
</evidence>
<dbReference type="EMBL" id="VANS01000001">
    <property type="protein sequence ID" value="TMM55425.1"/>
    <property type="molecule type" value="Genomic_DNA"/>
</dbReference>
<organism evidence="8 9">
    <name type="scientific">Sulfitobacter sabulilitoris</name>
    <dbReference type="NCBI Taxonomy" id="2562655"/>
    <lineage>
        <taxon>Bacteria</taxon>
        <taxon>Pseudomonadati</taxon>
        <taxon>Pseudomonadota</taxon>
        <taxon>Alphaproteobacteria</taxon>
        <taxon>Rhodobacterales</taxon>
        <taxon>Roseobacteraceae</taxon>
        <taxon>Sulfitobacter</taxon>
    </lineage>
</organism>
<dbReference type="InterPro" id="IPR050601">
    <property type="entry name" value="CPA3_antiporter_subunitC"/>
</dbReference>
<evidence type="ECO:0000256" key="6">
    <source>
        <dbReference type="ARBA" id="ARBA00023136"/>
    </source>
</evidence>
<dbReference type="Gene3D" id="1.10.287.3510">
    <property type="match status" value="1"/>
</dbReference>
<protein>
    <submittedName>
        <fullName evidence="8">Na+/H+ antiporter subunit C</fullName>
    </submittedName>
</protein>
<evidence type="ECO:0000256" key="3">
    <source>
        <dbReference type="ARBA" id="ARBA00022475"/>
    </source>
</evidence>
<dbReference type="OrthoDB" id="9799219at2"/>
<dbReference type="InterPro" id="IPR039428">
    <property type="entry name" value="NUOK/Mnh_C1-like"/>
</dbReference>
<dbReference type="Pfam" id="PF00420">
    <property type="entry name" value="Oxidored_q2"/>
    <property type="match status" value="1"/>
</dbReference>
<reference evidence="8 9" key="1">
    <citation type="submission" date="2019-05" db="EMBL/GenBank/DDBJ databases">
        <title>Sulfitobacter sabulilitoris sp. nov., isolated from a marine sand.</title>
        <authorList>
            <person name="Yoon J.-H."/>
        </authorList>
    </citation>
    <scope>NUCLEOTIDE SEQUENCE [LARGE SCALE GENOMIC DNA]</scope>
    <source>
        <strain evidence="8 9">HSMS-29</strain>
    </source>
</reference>